<dbReference type="KEGG" id="amr:AM1_3802"/>
<accession>B0C5R8</accession>
<dbReference type="EMBL" id="CP000828">
    <property type="protein sequence ID" value="ABW28789.1"/>
    <property type="molecule type" value="Genomic_DNA"/>
</dbReference>
<protein>
    <submittedName>
        <fullName evidence="1">Uncharacterized protein</fullName>
    </submittedName>
</protein>
<organism evidence="1 2">
    <name type="scientific">Acaryochloris marina (strain MBIC 11017)</name>
    <dbReference type="NCBI Taxonomy" id="329726"/>
    <lineage>
        <taxon>Bacteria</taxon>
        <taxon>Bacillati</taxon>
        <taxon>Cyanobacteriota</taxon>
        <taxon>Cyanophyceae</taxon>
        <taxon>Acaryochloridales</taxon>
        <taxon>Acaryochloridaceae</taxon>
        <taxon>Acaryochloris</taxon>
    </lineage>
</organism>
<reference evidence="1 2" key="1">
    <citation type="journal article" date="2008" name="Proc. Natl. Acad. Sci. U.S.A.">
        <title>Niche adaptation and genome expansion in the chlorophyll d-producing cyanobacterium Acaryochloris marina.</title>
        <authorList>
            <person name="Swingley W.D."/>
            <person name="Chen M."/>
            <person name="Cheung P.C."/>
            <person name="Conrad A.L."/>
            <person name="Dejesa L.C."/>
            <person name="Hao J."/>
            <person name="Honchak B.M."/>
            <person name="Karbach L.E."/>
            <person name="Kurdoglu A."/>
            <person name="Lahiri S."/>
            <person name="Mastrian S.D."/>
            <person name="Miyashita H."/>
            <person name="Page L."/>
            <person name="Ramakrishna P."/>
            <person name="Satoh S."/>
            <person name="Sattley W.M."/>
            <person name="Shimada Y."/>
            <person name="Taylor H.L."/>
            <person name="Tomo T."/>
            <person name="Tsuchiya T."/>
            <person name="Wang Z.T."/>
            <person name="Raymond J."/>
            <person name="Mimuro M."/>
            <person name="Blankenship R.E."/>
            <person name="Touchman J.W."/>
        </authorList>
    </citation>
    <scope>NUCLEOTIDE SEQUENCE [LARGE SCALE GENOMIC DNA]</scope>
    <source>
        <strain evidence="2">MBIC 11017</strain>
    </source>
</reference>
<dbReference type="AlphaFoldDB" id="B0C5R8"/>
<dbReference type="Proteomes" id="UP000000268">
    <property type="component" value="Chromosome"/>
</dbReference>
<proteinExistence type="predicted"/>
<evidence type="ECO:0000313" key="2">
    <source>
        <dbReference type="Proteomes" id="UP000000268"/>
    </source>
</evidence>
<sequence length="43" mass="4911">MGVVIHGLCQVEKSLITTRILLSYWQYIGDFVQKAYSSRMSTS</sequence>
<evidence type="ECO:0000313" key="1">
    <source>
        <dbReference type="EMBL" id="ABW28789.1"/>
    </source>
</evidence>
<dbReference type="HOGENOM" id="CLU_3228067_0_0_3"/>
<gene>
    <name evidence="1" type="ordered locus">AM1_3802</name>
</gene>
<name>B0C5R8_ACAM1</name>
<keyword evidence="2" id="KW-1185">Reference proteome</keyword>